<keyword evidence="2" id="KW-0863">Zinc-finger</keyword>
<keyword evidence="6" id="KW-1185">Reference proteome</keyword>
<dbReference type="InterPro" id="IPR011011">
    <property type="entry name" value="Znf_FYVE_PHD"/>
</dbReference>
<reference evidence="5 6" key="1">
    <citation type="journal article" date="2018" name="Sci. Rep.">
        <title>Genomic signatures of local adaptation to the degree of environmental predictability in rotifers.</title>
        <authorList>
            <person name="Franch-Gras L."/>
            <person name="Hahn C."/>
            <person name="Garcia-Roger E.M."/>
            <person name="Carmona M.J."/>
            <person name="Serra M."/>
            <person name="Gomez A."/>
        </authorList>
    </citation>
    <scope>NUCLEOTIDE SEQUENCE [LARGE SCALE GENOMIC DNA]</scope>
    <source>
        <strain evidence="5">HYR1</strain>
    </source>
</reference>
<evidence type="ECO:0000259" key="4">
    <source>
        <dbReference type="Pfam" id="PF00628"/>
    </source>
</evidence>
<accession>A0A3M7RXX2</accession>
<evidence type="ECO:0000256" key="1">
    <source>
        <dbReference type="ARBA" id="ARBA00022723"/>
    </source>
</evidence>
<dbReference type="EMBL" id="REGN01002425">
    <property type="protein sequence ID" value="RNA28167.1"/>
    <property type="molecule type" value="Genomic_DNA"/>
</dbReference>
<proteinExistence type="predicted"/>
<gene>
    <name evidence="5" type="ORF">BpHYR1_031062</name>
</gene>
<name>A0A3M7RXX2_BRAPC</name>
<evidence type="ECO:0000313" key="5">
    <source>
        <dbReference type="EMBL" id="RNA28167.1"/>
    </source>
</evidence>
<evidence type="ECO:0000256" key="2">
    <source>
        <dbReference type="ARBA" id="ARBA00022771"/>
    </source>
</evidence>
<dbReference type="AlphaFoldDB" id="A0A3M7RXX2"/>
<feature type="domain" description="PHD-type" evidence="4">
    <location>
        <begin position="80"/>
        <end position="122"/>
    </location>
</feature>
<dbReference type="GO" id="GO:0008270">
    <property type="term" value="F:zinc ion binding"/>
    <property type="evidence" value="ECO:0007669"/>
    <property type="project" value="UniProtKB-KW"/>
</dbReference>
<evidence type="ECO:0000313" key="6">
    <source>
        <dbReference type="Proteomes" id="UP000276133"/>
    </source>
</evidence>
<sequence>MEYYGMNYDEKCELLTNKIGKKSAVNKLKRFTYDEIANCHLMHISLDEILSSNTLIKAKWLISDFNLLTDIFLDETDMEVCSNFCLEDSIECENCRFWYHFDCAKVSKYYRGGKGRSWICEKYGFGCERN</sequence>
<keyword evidence="3" id="KW-0862">Zinc</keyword>
<protein>
    <recommendedName>
        <fullName evidence="4">PHD-type domain-containing protein</fullName>
    </recommendedName>
</protein>
<organism evidence="5 6">
    <name type="scientific">Brachionus plicatilis</name>
    <name type="common">Marine rotifer</name>
    <name type="synonym">Brachionus muelleri</name>
    <dbReference type="NCBI Taxonomy" id="10195"/>
    <lineage>
        <taxon>Eukaryota</taxon>
        <taxon>Metazoa</taxon>
        <taxon>Spiralia</taxon>
        <taxon>Gnathifera</taxon>
        <taxon>Rotifera</taxon>
        <taxon>Eurotatoria</taxon>
        <taxon>Monogononta</taxon>
        <taxon>Pseudotrocha</taxon>
        <taxon>Ploima</taxon>
        <taxon>Brachionidae</taxon>
        <taxon>Brachionus</taxon>
    </lineage>
</organism>
<dbReference type="InterPro" id="IPR019787">
    <property type="entry name" value="Znf_PHD-finger"/>
</dbReference>
<comment type="caution">
    <text evidence="5">The sequence shown here is derived from an EMBL/GenBank/DDBJ whole genome shotgun (WGS) entry which is preliminary data.</text>
</comment>
<dbReference type="Proteomes" id="UP000276133">
    <property type="component" value="Unassembled WGS sequence"/>
</dbReference>
<keyword evidence="1" id="KW-0479">Metal-binding</keyword>
<dbReference type="Pfam" id="PF00628">
    <property type="entry name" value="PHD"/>
    <property type="match status" value="1"/>
</dbReference>
<evidence type="ECO:0000256" key="3">
    <source>
        <dbReference type="ARBA" id="ARBA00022833"/>
    </source>
</evidence>
<dbReference type="SUPFAM" id="SSF57903">
    <property type="entry name" value="FYVE/PHD zinc finger"/>
    <property type="match status" value="1"/>
</dbReference>